<dbReference type="Pfam" id="PF09423">
    <property type="entry name" value="PhoD"/>
    <property type="match status" value="1"/>
</dbReference>
<dbReference type="InterPro" id="IPR052900">
    <property type="entry name" value="Phospholipid_Metab_Enz"/>
</dbReference>
<protein>
    <submittedName>
        <fullName evidence="4">Alkaline phosphatase</fullName>
    </submittedName>
</protein>
<dbReference type="PANTHER" id="PTHR43606">
    <property type="entry name" value="PHOSPHATASE, PUTATIVE (AFU_ORTHOLOGUE AFUA_6G08710)-RELATED"/>
    <property type="match status" value="1"/>
</dbReference>
<dbReference type="InterPro" id="IPR038607">
    <property type="entry name" value="PhoD-like_sf"/>
</dbReference>
<evidence type="ECO:0000313" key="5">
    <source>
        <dbReference type="Proteomes" id="UP000295217"/>
    </source>
</evidence>
<evidence type="ECO:0000256" key="1">
    <source>
        <dbReference type="SAM" id="MobiDB-lite"/>
    </source>
</evidence>
<dbReference type="Gene3D" id="2.60.40.380">
    <property type="entry name" value="Purple acid phosphatase-like, N-terminal"/>
    <property type="match status" value="1"/>
</dbReference>
<proteinExistence type="predicted"/>
<dbReference type="Gene3D" id="3.60.21.70">
    <property type="entry name" value="PhoD-like phosphatase"/>
    <property type="match status" value="1"/>
</dbReference>
<feature type="compositionally biased region" description="Acidic residues" evidence="1">
    <location>
        <begin position="546"/>
        <end position="558"/>
    </location>
</feature>
<feature type="domain" description="PhoD-like phosphatase metallophosphatase" evidence="2">
    <location>
        <begin position="161"/>
        <end position="489"/>
    </location>
</feature>
<dbReference type="SUPFAM" id="SSF56300">
    <property type="entry name" value="Metallo-dependent phosphatases"/>
    <property type="match status" value="1"/>
</dbReference>
<dbReference type="AlphaFoldDB" id="A0A4R5AAP3"/>
<dbReference type="PANTHER" id="PTHR43606:SF2">
    <property type="entry name" value="ALKALINE PHOSPHATASE FAMILY PROTEIN (AFU_ORTHOLOGUE AFUA_5G03860)"/>
    <property type="match status" value="1"/>
</dbReference>
<evidence type="ECO:0000259" key="2">
    <source>
        <dbReference type="Pfam" id="PF09423"/>
    </source>
</evidence>
<evidence type="ECO:0000313" key="4">
    <source>
        <dbReference type="EMBL" id="TDD66812.1"/>
    </source>
</evidence>
<dbReference type="Proteomes" id="UP000295217">
    <property type="component" value="Unassembled WGS sequence"/>
</dbReference>
<keyword evidence="5" id="KW-1185">Reference proteome</keyword>
<dbReference type="InterPro" id="IPR006311">
    <property type="entry name" value="TAT_signal"/>
</dbReference>
<dbReference type="Pfam" id="PF16655">
    <property type="entry name" value="PhoD_N"/>
    <property type="match status" value="1"/>
</dbReference>
<name>A0A4R5AAP3_9ACTN</name>
<feature type="region of interest" description="Disordered" evidence="1">
    <location>
        <begin position="535"/>
        <end position="558"/>
    </location>
</feature>
<feature type="domain" description="Phospholipase D N-terminal" evidence="3">
    <location>
        <begin position="55"/>
        <end position="150"/>
    </location>
</feature>
<accession>A0A4R5AAP3</accession>
<organism evidence="4 5">
    <name type="scientific">Jiangella aurantiaca</name>
    <dbReference type="NCBI Taxonomy" id="2530373"/>
    <lineage>
        <taxon>Bacteria</taxon>
        <taxon>Bacillati</taxon>
        <taxon>Actinomycetota</taxon>
        <taxon>Actinomycetes</taxon>
        <taxon>Jiangellales</taxon>
        <taxon>Jiangellaceae</taxon>
        <taxon>Jiangella</taxon>
    </lineage>
</organism>
<dbReference type="OrthoDB" id="327733at2"/>
<sequence length="558" mass="61949">MDVSPQRPLSRRLFVTGLGAAAAAAATVPSLIRVDGAYAAAPGTGGTLPDGVFSLGVASGDPLPSGVVLWTRLAPDPLDGGGMPDRPYPVEWEVAEDDTFARVVRRGRTVALPQHGHSVHAEVDGLRPGAEYVYRFRAGGQLSPIGRTKTAPAGSVVAVRFAFASCQNWQDGYFTAYHHLAGENLDFVAFLGDYIYESVPRTTTVRTHEGTGEPMTLVEYRNRHAQYRSDPNLQAAHASFPWIVTWDDHEVDNNWADEIPQDPDLQTPEAFRARRQAAFQAYYEHMPLRSGSRPRGLDLQLYRRLRFGDLVDLHVLDTRQFRSDQPSTLEQAETAPLTMTGEEQERWLVDGLTDRGTRWNLLANQVMWAQNDRTAGEVDTFDLDNWDGYRVQRRRLLEVFGSDAVNNPVVLTGDRHCTWVADLHPDFDDPSSPVVGAEITGTSISSGGNSDPVAFQNTYRPIAEESPHWKYFDNQRGYVVCDVTPERMLSSLRLVDTVWQPDGATVRTAAEFLVEAGRPGVTVEFQEPRTAQLRAQAERDAGPVYEVDDVDETADLQR</sequence>
<gene>
    <name evidence="4" type="ORF">E1262_21000</name>
</gene>
<dbReference type="InterPro" id="IPR029052">
    <property type="entry name" value="Metallo-depent_PP-like"/>
</dbReference>
<dbReference type="PROSITE" id="PS51318">
    <property type="entry name" value="TAT"/>
    <property type="match status" value="1"/>
</dbReference>
<dbReference type="InterPro" id="IPR032093">
    <property type="entry name" value="PhoD_N"/>
</dbReference>
<dbReference type="EMBL" id="SMLB01000035">
    <property type="protein sequence ID" value="TDD66812.1"/>
    <property type="molecule type" value="Genomic_DNA"/>
</dbReference>
<dbReference type="CDD" id="cd07389">
    <property type="entry name" value="MPP_PhoD"/>
    <property type="match status" value="1"/>
</dbReference>
<dbReference type="RefSeq" id="WP_132105204.1">
    <property type="nucleotide sequence ID" value="NZ_SMLB01000035.1"/>
</dbReference>
<comment type="caution">
    <text evidence="4">The sequence shown here is derived from an EMBL/GenBank/DDBJ whole genome shotgun (WGS) entry which is preliminary data.</text>
</comment>
<reference evidence="4 5" key="1">
    <citation type="submission" date="2019-02" db="EMBL/GenBank/DDBJ databases">
        <title>Draft genome sequences of novel Actinobacteria.</title>
        <authorList>
            <person name="Sahin N."/>
            <person name="Ay H."/>
            <person name="Saygin H."/>
        </authorList>
    </citation>
    <scope>NUCLEOTIDE SEQUENCE [LARGE SCALE GENOMIC DNA]</scope>
    <source>
        <strain evidence="4 5">8K307</strain>
    </source>
</reference>
<evidence type="ECO:0000259" key="3">
    <source>
        <dbReference type="Pfam" id="PF16655"/>
    </source>
</evidence>
<dbReference type="InterPro" id="IPR018946">
    <property type="entry name" value="PhoD-like_MPP"/>
</dbReference>